<dbReference type="Pfam" id="PF00486">
    <property type="entry name" value="Trans_reg_C"/>
    <property type="match status" value="1"/>
</dbReference>
<dbReference type="AlphaFoldDB" id="A0A6M4HDU7"/>
<proteinExistence type="inferred from homology"/>
<dbReference type="SUPFAM" id="SSF63829">
    <property type="entry name" value="Calcium-dependent phosphotriesterase"/>
    <property type="match status" value="1"/>
</dbReference>
<comment type="similarity">
    <text evidence="1">Belongs to the TolB family.</text>
</comment>
<dbReference type="GO" id="GO:0003677">
    <property type="term" value="F:DNA binding"/>
    <property type="evidence" value="ECO:0007669"/>
    <property type="project" value="UniProtKB-UniRule"/>
</dbReference>
<dbReference type="InterPro" id="IPR002469">
    <property type="entry name" value="Peptidase_S9B_N"/>
</dbReference>
<sequence length="687" mass="75460">MREPFLLGDLEVRPASNEIVAGSAVQRLRPLLMQLLLRLAAEPGQVVRRETLLAEAWPRRMVADEVLSRTIAELRTALGDEAKQARYIETLPKVGYRLIAAVSAVPPGAGMKVPKPRRTSLAVLATVAVAFALAAGYWLASRDDRVNDDDLGARLANAMPFTSDVLLEISPRFSPDGKRVAYALGQATATRLVIRSLDGAIETEIGRTPEAIRVAPIFFPDGKRIAYWRRQDGQCAIVEHDLASGTERTILDCKQAPRSRFDLAPDGKSLVVTAQVRPQYPSGLMLVDVATGATRPLTQPDPGMGEDVYPRVSPDSKRVLFFRGTESHRELWVMELANPDRARRVLTRDGLVYGVAWLGNDGPVVVAADWFGMRALNRVDLETGEARLLGARGARFPDVSSRGDLVWENAQYSANIWRVDLGNRDAAPQALWPSTRYTGQPEFSSDGRHVAFASNREGHDAIYVGALDGEAKRVPFPANFRYMRPHWSADGKSVYAVRVSIEEKPTQVVVRASWPEGTVEVLAHLGSLVNDVRESADGQWIYVGELAGHAMRVLHAPRAGTSQPLRLPVPVAAEFQLGRERLVFSQPQLTGLTSCHLDGSACEQLDFPVSDANRFHWLLAGDGLFLKEGSSPPGELVRYDFAKRRVDWRMSFAPTTAGSALAVDPAGRTLLVAREAPTLVDLMLLRR</sequence>
<protein>
    <submittedName>
        <fullName evidence="5">Tol-Pal system protein TolB</fullName>
    </submittedName>
</protein>
<dbReference type="GO" id="GO:0000160">
    <property type="term" value="P:phosphorelay signal transduction system"/>
    <property type="evidence" value="ECO:0007669"/>
    <property type="project" value="InterPro"/>
</dbReference>
<keyword evidence="6" id="KW-1185">Reference proteome</keyword>
<dbReference type="GO" id="GO:0006355">
    <property type="term" value="P:regulation of DNA-templated transcription"/>
    <property type="evidence" value="ECO:0007669"/>
    <property type="project" value="InterPro"/>
</dbReference>
<evidence type="ECO:0000313" key="5">
    <source>
        <dbReference type="EMBL" id="QJR16774.1"/>
    </source>
</evidence>
<dbReference type="InterPro" id="IPR011659">
    <property type="entry name" value="WD40"/>
</dbReference>
<name>A0A6M4HDU7_9PROT</name>
<dbReference type="GO" id="GO:0006508">
    <property type="term" value="P:proteolysis"/>
    <property type="evidence" value="ECO:0007669"/>
    <property type="project" value="InterPro"/>
</dbReference>
<dbReference type="SUPFAM" id="SSF82171">
    <property type="entry name" value="DPP6 N-terminal domain-like"/>
    <property type="match status" value="1"/>
</dbReference>
<dbReference type="RefSeq" id="WP_171165183.1">
    <property type="nucleotide sequence ID" value="NZ_CP053073.1"/>
</dbReference>
<gene>
    <name evidence="5" type="primary">tolB_2</name>
    <name evidence="5" type="ORF">DSM104440_03610</name>
</gene>
<dbReference type="Pfam" id="PF07676">
    <property type="entry name" value="PD40"/>
    <property type="match status" value="3"/>
</dbReference>
<evidence type="ECO:0000256" key="1">
    <source>
        <dbReference type="ARBA" id="ARBA00009820"/>
    </source>
</evidence>
<dbReference type="EMBL" id="CP053073">
    <property type="protein sequence ID" value="QJR16774.1"/>
    <property type="molecule type" value="Genomic_DNA"/>
</dbReference>
<dbReference type="InterPro" id="IPR001867">
    <property type="entry name" value="OmpR/PhoB-type_DNA-bd"/>
</dbReference>
<organism evidence="5 6">
    <name type="scientific">Usitatibacter palustris</name>
    <dbReference type="NCBI Taxonomy" id="2732487"/>
    <lineage>
        <taxon>Bacteria</taxon>
        <taxon>Pseudomonadati</taxon>
        <taxon>Pseudomonadota</taxon>
        <taxon>Betaproteobacteria</taxon>
        <taxon>Nitrosomonadales</taxon>
        <taxon>Usitatibacteraceae</taxon>
        <taxon>Usitatibacter</taxon>
    </lineage>
</organism>
<dbReference type="Proteomes" id="UP000503096">
    <property type="component" value="Chromosome"/>
</dbReference>
<evidence type="ECO:0000256" key="3">
    <source>
        <dbReference type="PROSITE-ProRule" id="PRU01091"/>
    </source>
</evidence>
<evidence type="ECO:0000256" key="2">
    <source>
        <dbReference type="ARBA" id="ARBA00023125"/>
    </source>
</evidence>
<dbReference type="KEGG" id="upl:DSM104440_03610"/>
<evidence type="ECO:0000259" key="4">
    <source>
        <dbReference type="PROSITE" id="PS51755"/>
    </source>
</evidence>
<dbReference type="InterPro" id="IPR011042">
    <property type="entry name" value="6-blade_b-propeller_TolB-like"/>
</dbReference>
<reference evidence="5 6" key="1">
    <citation type="submission" date="2020-04" db="EMBL/GenBank/DDBJ databases">
        <title>Usitatibacter rugosus gen. nov., sp. nov. and Usitatibacter palustris sp. nov., novel members of Usitatibacteraceae fam. nov. within the order Nitrosomonadales isolated from soil.</title>
        <authorList>
            <person name="Huber K.J."/>
            <person name="Neumann-Schaal M."/>
            <person name="Geppert A."/>
            <person name="Luckner M."/>
            <person name="Wanner G."/>
            <person name="Overmann J."/>
        </authorList>
    </citation>
    <scope>NUCLEOTIDE SEQUENCE [LARGE SCALE GENOMIC DNA]</scope>
    <source>
        <strain evidence="5 6">Swamp67</strain>
    </source>
</reference>
<dbReference type="SUPFAM" id="SSF46894">
    <property type="entry name" value="C-terminal effector domain of the bipartite response regulators"/>
    <property type="match status" value="1"/>
</dbReference>
<dbReference type="PROSITE" id="PS51755">
    <property type="entry name" value="OMPR_PHOB"/>
    <property type="match status" value="1"/>
</dbReference>
<feature type="DNA-binding region" description="OmpR/PhoB-type" evidence="3">
    <location>
        <begin position="2"/>
        <end position="100"/>
    </location>
</feature>
<keyword evidence="2 3" id="KW-0238">DNA-binding</keyword>
<dbReference type="PANTHER" id="PTHR36842:SF1">
    <property type="entry name" value="PROTEIN TOLB"/>
    <property type="match status" value="1"/>
</dbReference>
<dbReference type="InParanoid" id="A0A6M4HDU7"/>
<dbReference type="InterPro" id="IPR036388">
    <property type="entry name" value="WH-like_DNA-bd_sf"/>
</dbReference>
<accession>A0A6M4HDU7</accession>
<dbReference type="Gene3D" id="1.10.10.10">
    <property type="entry name" value="Winged helix-like DNA-binding domain superfamily/Winged helix DNA-binding domain"/>
    <property type="match status" value="1"/>
</dbReference>
<dbReference type="Pfam" id="PF00930">
    <property type="entry name" value="DPPIV_N"/>
    <property type="match status" value="1"/>
</dbReference>
<dbReference type="PANTHER" id="PTHR36842">
    <property type="entry name" value="PROTEIN TOLB HOMOLOG"/>
    <property type="match status" value="1"/>
</dbReference>
<feature type="domain" description="OmpR/PhoB-type" evidence="4">
    <location>
        <begin position="2"/>
        <end position="100"/>
    </location>
</feature>
<evidence type="ECO:0000313" key="6">
    <source>
        <dbReference type="Proteomes" id="UP000503096"/>
    </source>
</evidence>
<dbReference type="SMART" id="SM00862">
    <property type="entry name" value="Trans_reg_C"/>
    <property type="match status" value="1"/>
</dbReference>
<dbReference type="InterPro" id="IPR016032">
    <property type="entry name" value="Sig_transdc_resp-reg_C-effctor"/>
</dbReference>
<dbReference type="Gene3D" id="2.120.10.30">
    <property type="entry name" value="TolB, C-terminal domain"/>
    <property type="match status" value="2"/>
</dbReference>